<dbReference type="Gene3D" id="3.60.15.10">
    <property type="entry name" value="Ribonuclease Z/Hydroxyacylglutathione hydrolase-like"/>
    <property type="match status" value="2"/>
</dbReference>
<feature type="domain" description="Metallo-beta-lactamase" evidence="4">
    <location>
        <begin position="85"/>
        <end position="295"/>
    </location>
</feature>
<proteinExistence type="predicted"/>
<gene>
    <name evidence="5" type="ORF">GCM10023225_16330</name>
</gene>
<dbReference type="PANTHER" id="PTHR46018:SF2">
    <property type="entry name" value="ZINC PHOSPHODIESTERASE ELAC PROTEIN 1"/>
    <property type="match status" value="1"/>
</dbReference>
<dbReference type="CDD" id="cd07719">
    <property type="entry name" value="arylsulfatase_AtsA-like_MBL-fold"/>
    <property type="match status" value="1"/>
</dbReference>
<dbReference type="PROSITE" id="PS51318">
    <property type="entry name" value="TAT"/>
    <property type="match status" value="1"/>
</dbReference>
<accession>A0ABP9HQT5</accession>
<dbReference type="InterPro" id="IPR044094">
    <property type="entry name" value="AtsA-like_MBL-fold"/>
</dbReference>
<evidence type="ECO:0000256" key="2">
    <source>
        <dbReference type="ARBA" id="ARBA00022801"/>
    </source>
</evidence>
<evidence type="ECO:0000256" key="3">
    <source>
        <dbReference type="SAM" id="MobiDB-lite"/>
    </source>
</evidence>
<dbReference type="InterPro" id="IPR036866">
    <property type="entry name" value="RibonucZ/Hydroxyglut_hydro"/>
</dbReference>
<protein>
    <recommendedName>
        <fullName evidence="4">Metallo-beta-lactamase domain-containing protein</fullName>
    </recommendedName>
</protein>
<keyword evidence="2" id="KW-0378">Hydrolase</keyword>
<evidence type="ECO:0000313" key="5">
    <source>
        <dbReference type="EMBL" id="GAA4975992.1"/>
    </source>
</evidence>
<sequence length="361" mass="37357">MCDTPTGTPEDVTGAAAPGTSRRHLLQSALTAGRAALAVGALGTARPAAARAAATGTAAGGDRIVVLGLDGGPKINTAAPPLPSAKPALALVAGGSTYLVDCGLDTTRQLVRAGLSFADVHDVLLTHHHLDHTSGLPGLALHSWTTTPARGDLRVWGPPSTSRQVKGVKAAFGEEVDLFESGGGFGAFPGLRGHDVTIPRRGGIQRVLEDGNVVVHATRVFHGPEVEDAYAYRFTVKRTGKVVVFSGDTAAPDAALIELAHGCDVLVHEAQDNDNVEKIVASIPDRAQAAALRTHLLESHSNVADLPGVARAAEARTLVLSHYTPLPQPPSVYLAKARAAAERVGYRGRIVAPAELDVIAL</sequence>
<dbReference type="SMART" id="SM00849">
    <property type="entry name" value="Lactamase_B"/>
    <property type="match status" value="1"/>
</dbReference>
<evidence type="ECO:0000313" key="6">
    <source>
        <dbReference type="Proteomes" id="UP001501195"/>
    </source>
</evidence>
<dbReference type="Proteomes" id="UP001501195">
    <property type="component" value="Unassembled WGS sequence"/>
</dbReference>
<keyword evidence="6" id="KW-1185">Reference proteome</keyword>
<dbReference type="SUPFAM" id="SSF56281">
    <property type="entry name" value="Metallo-hydrolase/oxidoreductase"/>
    <property type="match status" value="1"/>
</dbReference>
<dbReference type="RefSeq" id="WP_345711958.1">
    <property type="nucleotide sequence ID" value="NZ_BAABIL010000211.1"/>
</dbReference>
<dbReference type="Pfam" id="PF12706">
    <property type="entry name" value="Lactamase_B_2"/>
    <property type="match status" value="1"/>
</dbReference>
<dbReference type="PANTHER" id="PTHR46018">
    <property type="entry name" value="ZINC PHOSPHODIESTERASE ELAC PROTEIN 1"/>
    <property type="match status" value="1"/>
</dbReference>
<keyword evidence="1" id="KW-0540">Nuclease</keyword>
<evidence type="ECO:0000259" key="4">
    <source>
        <dbReference type="SMART" id="SM00849"/>
    </source>
</evidence>
<evidence type="ECO:0000256" key="1">
    <source>
        <dbReference type="ARBA" id="ARBA00022759"/>
    </source>
</evidence>
<name>A0ABP9HQT5_9ACTN</name>
<feature type="region of interest" description="Disordered" evidence="3">
    <location>
        <begin position="1"/>
        <end position="20"/>
    </location>
</feature>
<reference evidence="6" key="1">
    <citation type="journal article" date="2019" name="Int. J. Syst. Evol. Microbiol.">
        <title>The Global Catalogue of Microorganisms (GCM) 10K type strain sequencing project: providing services to taxonomists for standard genome sequencing and annotation.</title>
        <authorList>
            <consortium name="The Broad Institute Genomics Platform"/>
            <consortium name="The Broad Institute Genome Sequencing Center for Infectious Disease"/>
            <person name="Wu L."/>
            <person name="Ma J."/>
        </authorList>
    </citation>
    <scope>NUCLEOTIDE SEQUENCE [LARGE SCALE GENOMIC DNA]</scope>
    <source>
        <strain evidence="6">JCM 18126</strain>
    </source>
</reference>
<dbReference type="EMBL" id="BAABIL010000211">
    <property type="protein sequence ID" value="GAA4975992.1"/>
    <property type="molecule type" value="Genomic_DNA"/>
</dbReference>
<dbReference type="InterPro" id="IPR006311">
    <property type="entry name" value="TAT_signal"/>
</dbReference>
<comment type="caution">
    <text evidence="5">The sequence shown here is derived from an EMBL/GenBank/DDBJ whole genome shotgun (WGS) entry which is preliminary data.</text>
</comment>
<dbReference type="InterPro" id="IPR001279">
    <property type="entry name" value="Metallo-B-lactamas"/>
</dbReference>
<organism evidence="5 6">
    <name type="scientific">Kineococcus glutinatus</name>
    <dbReference type="NCBI Taxonomy" id="1070872"/>
    <lineage>
        <taxon>Bacteria</taxon>
        <taxon>Bacillati</taxon>
        <taxon>Actinomycetota</taxon>
        <taxon>Actinomycetes</taxon>
        <taxon>Kineosporiales</taxon>
        <taxon>Kineosporiaceae</taxon>
        <taxon>Kineococcus</taxon>
    </lineage>
</organism>
<keyword evidence="1" id="KW-0255">Endonuclease</keyword>